<dbReference type="EMBL" id="CP059732">
    <property type="protein sequence ID" value="QMW01816.1"/>
    <property type="molecule type" value="Genomic_DNA"/>
</dbReference>
<sequence length="82" mass="9606">MTDRDKQRLDELEVKTAYLLARQDQQEAKMSQIMARLVYLEARQYRLMKELGIQPEKLDTPQTAQDDAQAINLTSIPEQRLN</sequence>
<accession>A0A7G5GSH4</accession>
<feature type="region of interest" description="Disordered" evidence="1">
    <location>
        <begin position="57"/>
        <end position="82"/>
    </location>
</feature>
<dbReference type="RefSeq" id="WP_182459094.1">
    <property type="nucleotide sequence ID" value="NZ_CP059732.1"/>
</dbReference>
<proteinExistence type="predicted"/>
<keyword evidence="3" id="KW-1185">Reference proteome</keyword>
<dbReference type="Proteomes" id="UP000515369">
    <property type="component" value="Chromosome"/>
</dbReference>
<dbReference type="KEGG" id="sfol:H3H32_28315"/>
<feature type="compositionally biased region" description="Polar residues" evidence="1">
    <location>
        <begin position="60"/>
        <end position="82"/>
    </location>
</feature>
<dbReference type="AlphaFoldDB" id="A0A7G5GSH4"/>
<evidence type="ECO:0000313" key="2">
    <source>
        <dbReference type="EMBL" id="QMW01816.1"/>
    </source>
</evidence>
<organism evidence="2 3">
    <name type="scientific">Spirosoma foliorum</name>
    <dbReference type="NCBI Taxonomy" id="2710596"/>
    <lineage>
        <taxon>Bacteria</taxon>
        <taxon>Pseudomonadati</taxon>
        <taxon>Bacteroidota</taxon>
        <taxon>Cytophagia</taxon>
        <taxon>Cytophagales</taxon>
        <taxon>Cytophagaceae</taxon>
        <taxon>Spirosoma</taxon>
    </lineage>
</organism>
<protein>
    <submittedName>
        <fullName evidence="2">Uncharacterized protein</fullName>
    </submittedName>
</protein>
<evidence type="ECO:0000256" key="1">
    <source>
        <dbReference type="SAM" id="MobiDB-lite"/>
    </source>
</evidence>
<gene>
    <name evidence="2" type="ORF">H3H32_28315</name>
</gene>
<evidence type="ECO:0000313" key="3">
    <source>
        <dbReference type="Proteomes" id="UP000515369"/>
    </source>
</evidence>
<name>A0A7G5GSH4_9BACT</name>
<reference evidence="2 3" key="1">
    <citation type="submission" date="2020-07" db="EMBL/GenBank/DDBJ databases">
        <title>Spirosoma foliorum sp. nov., isolated from the leaves on the Nejang mountain Korea, Republic of.</title>
        <authorList>
            <person name="Ho H."/>
            <person name="Lee Y.-J."/>
            <person name="Nurcahyanto D.-A."/>
            <person name="Kim S.-G."/>
        </authorList>
    </citation>
    <scope>NUCLEOTIDE SEQUENCE [LARGE SCALE GENOMIC DNA]</scope>
    <source>
        <strain evidence="2 3">PL0136</strain>
    </source>
</reference>